<evidence type="ECO:0000256" key="4">
    <source>
        <dbReference type="ARBA" id="ARBA00022490"/>
    </source>
</evidence>
<keyword evidence="7" id="KW-0175">Coiled coil</keyword>
<dbReference type="NCBIfam" id="NF010738">
    <property type="entry name" value="PRK14140.1"/>
    <property type="match status" value="1"/>
</dbReference>
<dbReference type="PRINTS" id="PR00773">
    <property type="entry name" value="GRPEPROTEIN"/>
</dbReference>
<dbReference type="GO" id="GO:0000774">
    <property type="term" value="F:adenyl-nucleotide exchange factor activity"/>
    <property type="evidence" value="ECO:0007669"/>
    <property type="project" value="InterPro"/>
</dbReference>
<keyword evidence="6" id="KW-0143">Chaperone</keyword>
<dbReference type="GO" id="GO:0051082">
    <property type="term" value="F:unfolded protein binding"/>
    <property type="evidence" value="ECO:0007669"/>
    <property type="project" value="TreeGrafter"/>
</dbReference>
<evidence type="ECO:0000256" key="1">
    <source>
        <dbReference type="ARBA" id="ARBA00004496"/>
    </source>
</evidence>
<comment type="similarity">
    <text evidence="2">Belongs to the GrpE family.</text>
</comment>
<sequence>MEADSAISIDESEVIEEAPTVLDPIEALEKNLKETKDELDKHKDKFVRLQAETDNFRKRLSREKEEFSQYANERLFKALIPIFDNFERALEAPSNDAKSLKEGLDMILKQFSSFLEKEKVAPIKAIGEKFDPAFHEALTSEESVDHEEGIIISQFVKGYTINSRVLRPSQVVISKKPTVVVEEEPSEMKSSDKEENLKN</sequence>
<dbReference type="InterPro" id="IPR013805">
    <property type="entry name" value="GrpE_CC"/>
</dbReference>
<dbReference type="InterPro" id="IPR009012">
    <property type="entry name" value="GrpE_head"/>
</dbReference>
<dbReference type="InterPro" id="IPR000740">
    <property type="entry name" value="GrpE"/>
</dbReference>
<dbReference type="Gene3D" id="2.30.22.10">
    <property type="entry name" value="Head domain of nucleotide exchange factor GrpE"/>
    <property type="match status" value="1"/>
</dbReference>
<evidence type="ECO:0000256" key="6">
    <source>
        <dbReference type="ARBA" id="ARBA00023186"/>
    </source>
</evidence>
<reference evidence="8" key="1">
    <citation type="submission" date="2018-05" db="EMBL/GenBank/DDBJ databases">
        <authorList>
            <person name="Lanie J.A."/>
            <person name="Ng W.-L."/>
            <person name="Kazmierczak K.M."/>
            <person name="Andrzejewski T.M."/>
            <person name="Davidsen T.M."/>
            <person name="Wayne K.J."/>
            <person name="Tettelin H."/>
            <person name="Glass J.I."/>
            <person name="Rusch D."/>
            <person name="Podicherti R."/>
            <person name="Tsui H.-C.T."/>
            <person name="Winkler M.E."/>
        </authorList>
    </citation>
    <scope>NUCLEOTIDE SEQUENCE</scope>
</reference>
<dbReference type="FunFam" id="2.30.22.10:FF:000001">
    <property type="entry name" value="Protein GrpE"/>
    <property type="match status" value="1"/>
</dbReference>
<organism evidence="8">
    <name type="scientific">marine metagenome</name>
    <dbReference type="NCBI Taxonomy" id="408172"/>
    <lineage>
        <taxon>unclassified sequences</taxon>
        <taxon>metagenomes</taxon>
        <taxon>ecological metagenomes</taxon>
    </lineage>
</organism>
<gene>
    <name evidence="8" type="ORF">METZ01_LOCUS273202</name>
</gene>
<dbReference type="GO" id="GO:0051087">
    <property type="term" value="F:protein-folding chaperone binding"/>
    <property type="evidence" value="ECO:0007669"/>
    <property type="project" value="InterPro"/>
</dbReference>
<dbReference type="HAMAP" id="MF_01151">
    <property type="entry name" value="GrpE"/>
    <property type="match status" value="1"/>
</dbReference>
<keyword evidence="5" id="KW-0346">Stress response</keyword>
<dbReference type="GO" id="GO:0042803">
    <property type="term" value="F:protein homodimerization activity"/>
    <property type="evidence" value="ECO:0007669"/>
    <property type="project" value="InterPro"/>
</dbReference>
<evidence type="ECO:0000256" key="7">
    <source>
        <dbReference type="SAM" id="Coils"/>
    </source>
</evidence>
<evidence type="ECO:0008006" key="9">
    <source>
        <dbReference type="Google" id="ProtNLM"/>
    </source>
</evidence>
<evidence type="ECO:0000256" key="5">
    <source>
        <dbReference type="ARBA" id="ARBA00023016"/>
    </source>
</evidence>
<dbReference type="EMBL" id="UINC01078864">
    <property type="protein sequence ID" value="SVC20348.1"/>
    <property type="molecule type" value="Genomic_DNA"/>
</dbReference>
<accession>A0A382K7P8</accession>
<dbReference type="Gene3D" id="3.90.20.20">
    <property type="match status" value="1"/>
</dbReference>
<dbReference type="PROSITE" id="PS01071">
    <property type="entry name" value="GRPE"/>
    <property type="match status" value="1"/>
</dbReference>
<evidence type="ECO:0000256" key="3">
    <source>
        <dbReference type="ARBA" id="ARBA00011738"/>
    </source>
</evidence>
<dbReference type="SUPFAM" id="SSF51064">
    <property type="entry name" value="Head domain of nucleotide exchange factor GrpE"/>
    <property type="match status" value="1"/>
</dbReference>
<name>A0A382K7P8_9ZZZZ</name>
<dbReference type="AlphaFoldDB" id="A0A382K7P8"/>
<dbReference type="CDD" id="cd00446">
    <property type="entry name" value="GrpE"/>
    <property type="match status" value="1"/>
</dbReference>
<protein>
    <recommendedName>
        <fullName evidence="9">GrpE protein homolog</fullName>
    </recommendedName>
</protein>
<dbReference type="PANTHER" id="PTHR21237">
    <property type="entry name" value="GRPE PROTEIN"/>
    <property type="match status" value="1"/>
</dbReference>
<dbReference type="GO" id="GO:0006457">
    <property type="term" value="P:protein folding"/>
    <property type="evidence" value="ECO:0007669"/>
    <property type="project" value="InterPro"/>
</dbReference>
<feature type="coiled-coil region" evidence="7">
    <location>
        <begin position="25"/>
        <end position="66"/>
    </location>
</feature>
<dbReference type="PANTHER" id="PTHR21237:SF23">
    <property type="entry name" value="GRPE PROTEIN HOMOLOG, MITOCHONDRIAL"/>
    <property type="match status" value="1"/>
</dbReference>
<dbReference type="Pfam" id="PF01025">
    <property type="entry name" value="GrpE"/>
    <property type="match status" value="1"/>
</dbReference>
<comment type="subcellular location">
    <subcellularLocation>
        <location evidence="1">Cytoplasm</location>
    </subcellularLocation>
</comment>
<evidence type="ECO:0000256" key="2">
    <source>
        <dbReference type="ARBA" id="ARBA00009054"/>
    </source>
</evidence>
<comment type="subunit">
    <text evidence="3">Homodimer.</text>
</comment>
<proteinExistence type="inferred from homology"/>
<dbReference type="SUPFAM" id="SSF58014">
    <property type="entry name" value="Coiled-coil domain of nucleotide exchange factor GrpE"/>
    <property type="match status" value="1"/>
</dbReference>
<keyword evidence="4" id="KW-0963">Cytoplasm</keyword>
<dbReference type="GO" id="GO:0005737">
    <property type="term" value="C:cytoplasm"/>
    <property type="evidence" value="ECO:0007669"/>
    <property type="project" value="UniProtKB-SubCell"/>
</dbReference>
<evidence type="ECO:0000313" key="8">
    <source>
        <dbReference type="EMBL" id="SVC20348.1"/>
    </source>
</evidence>